<keyword evidence="2" id="KW-1185">Reference proteome</keyword>
<gene>
    <name evidence="1" type="ORF">SARC_03284</name>
</gene>
<evidence type="ECO:0000313" key="2">
    <source>
        <dbReference type="Proteomes" id="UP000054560"/>
    </source>
</evidence>
<evidence type="ECO:0000313" key="1">
    <source>
        <dbReference type="EMBL" id="KNC84510.1"/>
    </source>
</evidence>
<dbReference type="eggNOG" id="ENOG502QRQN">
    <property type="taxonomic scope" value="Eukaryota"/>
</dbReference>
<dbReference type="AlphaFoldDB" id="A0A0L0G653"/>
<protein>
    <recommendedName>
        <fullName evidence="3">Decapping nuclease</fullName>
    </recommendedName>
</protein>
<dbReference type="GeneID" id="25903788"/>
<dbReference type="OrthoDB" id="420564at2759"/>
<reference evidence="1 2" key="1">
    <citation type="submission" date="2011-02" db="EMBL/GenBank/DDBJ databases">
        <title>The Genome Sequence of Sphaeroforma arctica JP610.</title>
        <authorList>
            <consortium name="The Broad Institute Genome Sequencing Platform"/>
            <person name="Russ C."/>
            <person name="Cuomo C."/>
            <person name="Young S.K."/>
            <person name="Zeng Q."/>
            <person name="Gargeya S."/>
            <person name="Alvarado L."/>
            <person name="Berlin A."/>
            <person name="Chapman S.B."/>
            <person name="Chen Z."/>
            <person name="Freedman E."/>
            <person name="Gellesch M."/>
            <person name="Goldberg J."/>
            <person name="Griggs A."/>
            <person name="Gujja S."/>
            <person name="Heilman E."/>
            <person name="Heiman D."/>
            <person name="Howarth C."/>
            <person name="Mehta T."/>
            <person name="Neiman D."/>
            <person name="Pearson M."/>
            <person name="Roberts A."/>
            <person name="Saif S."/>
            <person name="Shea T."/>
            <person name="Shenoy N."/>
            <person name="Sisk P."/>
            <person name="Stolte C."/>
            <person name="Sykes S."/>
            <person name="White J."/>
            <person name="Yandava C."/>
            <person name="Burger G."/>
            <person name="Gray M.W."/>
            <person name="Holland P.W.H."/>
            <person name="King N."/>
            <person name="Lang F.B.F."/>
            <person name="Roger A.J."/>
            <person name="Ruiz-Trillo I."/>
            <person name="Haas B."/>
            <person name="Nusbaum C."/>
            <person name="Birren B."/>
        </authorList>
    </citation>
    <scope>NUCLEOTIDE SEQUENCE [LARGE SCALE GENOMIC DNA]</scope>
    <source>
        <strain evidence="1 2">JP610</strain>
    </source>
</reference>
<dbReference type="RefSeq" id="XP_014158412.1">
    <property type="nucleotide sequence ID" value="XM_014302937.1"/>
</dbReference>
<proteinExistence type="predicted"/>
<name>A0A0L0G653_9EUKA</name>
<organism evidence="1 2">
    <name type="scientific">Sphaeroforma arctica JP610</name>
    <dbReference type="NCBI Taxonomy" id="667725"/>
    <lineage>
        <taxon>Eukaryota</taxon>
        <taxon>Ichthyosporea</taxon>
        <taxon>Ichthyophonida</taxon>
        <taxon>Sphaeroforma</taxon>
    </lineage>
</organism>
<evidence type="ECO:0008006" key="3">
    <source>
        <dbReference type="Google" id="ProtNLM"/>
    </source>
</evidence>
<sequence length="354" mass="40167">MNNDSTSKKTWTSSSINKTVERCEITGLQTVASYNWLKDSTLVVPGAPGVVSKDLQSNLQLTREQGTNVIDENHLRHPSAPLEPLFRSVMLCSPDFDFSDVDIVSDRNNIRKLHSFLEGTRTKDFRIDVCRVGDLVLLQRVEPKDVDYPEHAGFGFDFERVYAERDRPHSAGTHRRVVYYDLAGMGMLIGSETDAVLDRNTDDIEYDLSTALAVVSINNETTQKDFKDSDLKIRRGGAPLTTVKYDAAELCTKAIKFAHEFDYADKWLQMYLAGAKYLLLGFHLRGYITSPELIDIDMCKERVEGDPSRNMGRLAALLDEIVDVAQSYPEDVIWTLHFTASTQKLVKKRLNRYR</sequence>
<dbReference type="Proteomes" id="UP000054560">
    <property type="component" value="Unassembled WGS sequence"/>
</dbReference>
<dbReference type="EMBL" id="KQ241760">
    <property type="protein sequence ID" value="KNC84510.1"/>
    <property type="molecule type" value="Genomic_DNA"/>
</dbReference>
<dbReference type="PANTHER" id="PTHR35179">
    <property type="entry name" value="PROTEIN CBG02620"/>
    <property type="match status" value="1"/>
</dbReference>
<dbReference type="PANTHER" id="PTHR35179:SF2">
    <property type="entry name" value="START DOMAIN-CONTAINING PROTEIN"/>
    <property type="match status" value="1"/>
</dbReference>
<accession>A0A0L0G653</accession>
<dbReference type="STRING" id="667725.A0A0L0G653"/>